<dbReference type="Gene3D" id="1.10.3720.10">
    <property type="entry name" value="MetI-like"/>
    <property type="match status" value="1"/>
</dbReference>
<gene>
    <name evidence="11" type="ORF">C427_3625</name>
</gene>
<dbReference type="GO" id="GO:0055085">
    <property type="term" value="P:transmembrane transport"/>
    <property type="evidence" value="ECO:0007669"/>
    <property type="project" value="InterPro"/>
</dbReference>
<dbReference type="RefSeq" id="WP_007641261.1">
    <property type="nucleotide sequence ID" value="NC_020514.1"/>
</dbReference>
<dbReference type="PROSITE" id="PS50928">
    <property type="entry name" value="ABC_TM1"/>
    <property type="match status" value="1"/>
</dbReference>
<evidence type="ECO:0000256" key="7">
    <source>
        <dbReference type="ARBA" id="ARBA00023136"/>
    </source>
</evidence>
<dbReference type="eggNOG" id="COG4171">
    <property type="taxonomic scope" value="Bacteria"/>
</dbReference>
<accession>K7AAL1</accession>
<evidence type="ECO:0000256" key="5">
    <source>
        <dbReference type="ARBA" id="ARBA00022692"/>
    </source>
</evidence>
<dbReference type="OrthoDB" id="9805884at2"/>
<evidence type="ECO:0000313" key="11">
    <source>
        <dbReference type="EMBL" id="AGH45733.1"/>
    </source>
</evidence>
<reference evidence="11 12" key="1">
    <citation type="journal article" date="2013" name="Genome Announc.">
        <title>Complete Genome Sequence of Glaciecola psychrophila Strain 170T.</title>
        <authorList>
            <person name="Yin J."/>
            <person name="Chen J."/>
            <person name="Liu G."/>
            <person name="Yu Y."/>
            <person name="Song L."/>
            <person name="Wang X."/>
            <person name="Qu X."/>
        </authorList>
    </citation>
    <scope>NUCLEOTIDE SEQUENCE [LARGE SCALE GENOMIC DNA]</scope>
    <source>
        <strain evidence="11 12">170</strain>
    </source>
</reference>
<feature type="transmembrane region" description="Helical" evidence="9">
    <location>
        <begin position="216"/>
        <end position="241"/>
    </location>
</feature>
<dbReference type="InterPro" id="IPR025966">
    <property type="entry name" value="OppC_N"/>
</dbReference>
<dbReference type="CDD" id="cd06261">
    <property type="entry name" value="TM_PBP2"/>
    <property type="match status" value="1"/>
</dbReference>
<comment type="similarity">
    <text evidence="8">Belongs to the binding-protein-dependent transport system permease family. OppBC subfamily.</text>
</comment>
<dbReference type="GO" id="GO:0005886">
    <property type="term" value="C:plasma membrane"/>
    <property type="evidence" value="ECO:0007669"/>
    <property type="project" value="UniProtKB-SubCell"/>
</dbReference>
<dbReference type="Pfam" id="PF00528">
    <property type="entry name" value="BPD_transp_1"/>
    <property type="match status" value="1"/>
</dbReference>
<evidence type="ECO:0000313" key="12">
    <source>
        <dbReference type="Proteomes" id="UP000011864"/>
    </source>
</evidence>
<name>K7AAL1_9ALTE</name>
<keyword evidence="5 9" id="KW-0812">Transmembrane</keyword>
<evidence type="ECO:0000256" key="6">
    <source>
        <dbReference type="ARBA" id="ARBA00022989"/>
    </source>
</evidence>
<feature type="transmembrane region" description="Helical" evidence="9">
    <location>
        <begin position="99"/>
        <end position="120"/>
    </location>
</feature>
<keyword evidence="4" id="KW-0997">Cell inner membrane</keyword>
<feature type="transmembrane region" description="Helical" evidence="9">
    <location>
        <begin position="140"/>
        <end position="170"/>
    </location>
</feature>
<evidence type="ECO:0000256" key="8">
    <source>
        <dbReference type="ARBA" id="ARBA00024202"/>
    </source>
</evidence>
<dbReference type="KEGG" id="gps:C427_3625"/>
<dbReference type="InterPro" id="IPR050366">
    <property type="entry name" value="BP-dependent_transpt_permease"/>
</dbReference>
<dbReference type="Pfam" id="PF12911">
    <property type="entry name" value="OppC_N"/>
    <property type="match status" value="1"/>
</dbReference>
<keyword evidence="2 9" id="KW-0813">Transport</keyword>
<evidence type="ECO:0000256" key="1">
    <source>
        <dbReference type="ARBA" id="ARBA00004429"/>
    </source>
</evidence>
<protein>
    <submittedName>
        <fullName evidence="11">Binding-protein-dependent transport system inner membrane protein</fullName>
    </submittedName>
</protein>
<sequence>MPQSSLYQEEHHPSPLQYTWMEFKNNHIAVAGLFCFAFFLIITVFCPLLAPFDPNMQQIGDLLIPPAWDPNGGISHVFGTDALGRDLLSRIIYGCRMTFGISLFLVIIAMLLGVGLGALAGMSRGFRSSFLNHTLDSIQAIPTLLIAIIIIAILGPGLVNSMWAIALALIPQFVHQTRDFVRHELSKEYIMAAKLDGASKTQIFVRSILPNMGEMLVVQATLALSISILDISALGFLKLGAQAPSSELGAMLLEGIEVVYIAPWTIALPGGALFLMMISINLVGDGLRSALRNRLLH</sequence>
<keyword evidence="7 9" id="KW-0472">Membrane</keyword>
<evidence type="ECO:0000259" key="10">
    <source>
        <dbReference type="PROSITE" id="PS50928"/>
    </source>
</evidence>
<feature type="transmembrane region" description="Helical" evidence="9">
    <location>
        <begin position="28"/>
        <end position="50"/>
    </location>
</feature>
<evidence type="ECO:0000256" key="3">
    <source>
        <dbReference type="ARBA" id="ARBA00022475"/>
    </source>
</evidence>
<dbReference type="InterPro" id="IPR035906">
    <property type="entry name" value="MetI-like_sf"/>
</dbReference>
<dbReference type="AlphaFoldDB" id="K7AAL1"/>
<proteinExistence type="inferred from homology"/>
<organism evidence="11 12">
    <name type="scientific">Paraglaciecola psychrophila 170</name>
    <dbReference type="NCBI Taxonomy" id="1129794"/>
    <lineage>
        <taxon>Bacteria</taxon>
        <taxon>Pseudomonadati</taxon>
        <taxon>Pseudomonadota</taxon>
        <taxon>Gammaproteobacteria</taxon>
        <taxon>Alteromonadales</taxon>
        <taxon>Alteromonadaceae</taxon>
        <taxon>Paraglaciecola</taxon>
    </lineage>
</organism>
<feature type="domain" description="ABC transmembrane type-1" evidence="10">
    <location>
        <begin position="95"/>
        <end position="284"/>
    </location>
</feature>
<dbReference type="SUPFAM" id="SSF161098">
    <property type="entry name" value="MetI-like"/>
    <property type="match status" value="1"/>
</dbReference>
<dbReference type="STRING" id="1129794.C427_3625"/>
<evidence type="ECO:0000256" key="2">
    <source>
        <dbReference type="ARBA" id="ARBA00022448"/>
    </source>
</evidence>
<dbReference type="PANTHER" id="PTHR43386:SF5">
    <property type="entry name" value="PUTRESCINE EXPORT SYSTEM PERMEASE PROTEIN SAPC"/>
    <property type="match status" value="1"/>
</dbReference>
<keyword evidence="12" id="KW-1185">Reference proteome</keyword>
<dbReference type="HOGENOM" id="CLU_028518_5_3_6"/>
<comment type="subcellular location">
    <subcellularLocation>
        <location evidence="1">Cell inner membrane</location>
        <topology evidence="1">Multi-pass membrane protein</topology>
    </subcellularLocation>
    <subcellularLocation>
        <location evidence="9">Cell membrane</location>
        <topology evidence="9">Multi-pass membrane protein</topology>
    </subcellularLocation>
</comment>
<evidence type="ECO:0000256" key="4">
    <source>
        <dbReference type="ARBA" id="ARBA00022519"/>
    </source>
</evidence>
<dbReference type="EMBL" id="CP003837">
    <property type="protein sequence ID" value="AGH45733.1"/>
    <property type="molecule type" value="Genomic_DNA"/>
</dbReference>
<dbReference type="Proteomes" id="UP000011864">
    <property type="component" value="Chromosome"/>
</dbReference>
<keyword evidence="3" id="KW-1003">Cell membrane</keyword>
<dbReference type="PANTHER" id="PTHR43386">
    <property type="entry name" value="OLIGOPEPTIDE TRANSPORT SYSTEM PERMEASE PROTEIN APPC"/>
    <property type="match status" value="1"/>
</dbReference>
<dbReference type="PATRIC" id="fig|1129794.4.peg.3608"/>
<dbReference type="InterPro" id="IPR000515">
    <property type="entry name" value="MetI-like"/>
</dbReference>
<feature type="transmembrane region" description="Helical" evidence="9">
    <location>
        <begin position="261"/>
        <end position="284"/>
    </location>
</feature>
<keyword evidence="6 9" id="KW-1133">Transmembrane helix</keyword>
<evidence type="ECO:0000256" key="9">
    <source>
        <dbReference type="RuleBase" id="RU363032"/>
    </source>
</evidence>